<dbReference type="SUPFAM" id="SSF51069">
    <property type="entry name" value="Carbonic anhydrase"/>
    <property type="match status" value="1"/>
</dbReference>
<protein>
    <recommendedName>
        <fullName evidence="2">Alpha-carbonic anhydrase domain-containing protein</fullName>
    </recommendedName>
</protein>
<keyword evidence="4" id="KW-1185">Reference proteome</keyword>
<evidence type="ECO:0000259" key="2">
    <source>
        <dbReference type="PROSITE" id="PS51144"/>
    </source>
</evidence>
<feature type="domain" description="Alpha-carbonic anhydrase" evidence="2">
    <location>
        <begin position="26"/>
        <end position="107"/>
    </location>
</feature>
<organism evidence="3 4">
    <name type="scientific">Muraenolepis orangiensis</name>
    <name type="common">Patagonian moray cod</name>
    <dbReference type="NCBI Taxonomy" id="630683"/>
    <lineage>
        <taxon>Eukaryota</taxon>
        <taxon>Metazoa</taxon>
        <taxon>Chordata</taxon>
        <taxon>Craniata</taxon>
        <taxon>Vertebrata</taxon>
        <taxon>Euteleostomi</taxon>
        <taxon>Actinopterygii</taxon>
        <taxon>Neopterygii</taxon>
        <taxon>Teleostei</taxon>
        <taxon>Neoteleostei</taxon>
        <taxon>Acanthomorphata</taxon>
        <taxon>Zeiogadaria</taxon>
        <taxon>Gadariae</taxon>
        <taxon>Gadiformes</taxon>
        <taxon>Muraenolepidoidei</taxon>
        <taxon>Muraenolepididae</taxon>
        <taxon>Muraenolepis</taxon>
    </lineage>
</organism>
<dbReference type="EMBL" id="JANIIK010000046">
    <property type="protein sequence ID" value="KAJ3602616.1"/>
    <property type="molecule type" value="Genomic_DNA"/>
</dbReference>
<proteinExistence type="predicted"/>
<dbReference type="InterPro" id="IPR001148">
    <property type="entry name" value="CA_dom"/>
</dbReference>
<name>A0A9Q0E9D2_9TELE</name>
<dbReference type="InterPro" id="IPR036398">
    <property type="entry name" value="CA_dom_sf"/>
</dbReference>
<feature type="region of interest" description="Disordered" evidence="1">
    <location>
        <begin position="86"/>
        <end position="107"/>
    </location>
</feature>
<evidence type="ECO:0000256" key="1">
    <source>
        <dbReference type="SAM" id="MobiDB-lite"/>
    </source>
</evidence>
<dbReference type="PROSITE" id="PS51144">
    <property type="entry name" value="ALPHA_CA_2"/>
    <property type="match status" value="1"/>
</dbReference>
<accession>A0A9Q0E9D2</accession>
<dbReference type="Gene3D" id="3.10.200.10">
    <property type="entry name" value="Alpha carbonic anhydrase"/>
    <property type="match status" value="1"/>
</dbReference>
<feature type="compositionally biased region" description="Polar residues" evidence="1">
    <location>
        <begin position="90"/>
        <end position="107"/>
    </location>
</feature>
<evidence type="ECO:0000313" key="4">
    <source>
        <dbReference type="Proteomes" id="UP001148018"/>
    </source>
</evidence>
<reference evidence="3" key="1">
    <citation type="submission" date="2022-07" db="EMBL/GenBank/DDBJ databases">
        <title>Chromosome-level genome of Muraenolepis orangiensis.</title>
        <authorList>
            <person name="Kim J."/>
        </authorList>
    </citation>
    <scope>NUCLEOTIDE SEQUENCE</scope>
    <source>
        <strain evidence="3">KU_S4_2022</strain>
        <tissue evidence="3">Muscle</tissue>
    </source>
</reference>
<gene>
    <name evidence="3" type="ORF">NHX12_030365</name>
</gene>
<feature type="non-terminal residue" evidence="3">
    <location>
        <position position="107"/>
    </location>
</feature>
<feature type="region of interest" description="Disordered" evidence="1">
    <location>
        <begin position="1"/>
        <end position="27"/>
    </location>
</feature>
<dbReference type="OrthoDB" id="429145at2759"/>
<dbReference type="Proteomes" id="UP001148018">
    <property type="component" value="Unassembled WGS sequence"/>
</dbReference>
<comment type="caution">
    <text evidence="3">The sequence shown here is derived from an EMBL/GenBank/DDBJ whole genome shotgun (WGS) entry which is preliminary data.</text>
</comment>
<dbReference type="AlphaFoldDB" id="A0A9Q0E9D2"/>
<evidence type="ECO:0000313" key="3">
    <source>
        <dbReference type="EMBL" id="KAJ3602616.1"/>
    </source>
</evidence>
<sequence length="107" mass="11883">RETGHSGPWRGRRRATVGRGEAGDEPQWAVERQEFDSLARAVSAYGPEEGWPSAYPECRERNQSPINILDHDAKVSLEYQELTLEGFGAESSNKTSMKNTGKTGSEE</sequence>
<dbReference type="Pfam" id="PF00194">
    <property type="entry name" value="Carb_anhydrase"/>
    <property type="match status" value="1"/>
</dbReference>